<dbReference type="EMBL" id="JBEAFC010000008">
    <property type="protein sequence ID" value="KAL1547269.1"/>
    <property type="molecule type" value="Genomic_DNA"/>
</dbReference>
<comment type="similarity">
    <text evidence="1">Belongs to the PhzF family.</text>
</comment>
<dbReference type="PANTHER" id="PTHR13774">
    <property type="entry name" value="PHENAZINE BIOSYNTHESIS PROTEIN"/>
    <property type="match status" value="1"/>
</dbReference>
<reference evidence="3 4" key="1">
    <citation type="submission" date="2024-06" db="EMBL/GenBank/DDBJ databases">
        <title>A chromosome level genome sequence of Diviner's sage (Salvia divinorum).</title>
        <authorList>
            <person name="Ford S.A."/>
            <person name="Ro D.-K."/>
            <person name="Ness R.W."/>
            <person name="Phillips M.A."/>
        </authorList>
    </citation>
    <scope>NUCLEOTIDE SEQUENCE [LARGE SCALE GENOMIC DNA]</scope>
    <source>
        <strain evidence="3">SAF-2024a</strain>
        <tissue evidence="3">Leaf</tissue>
    </source>
</reference>
<evidence type="ECO:0000256" key="2">
    <source>
        <dbReference type="ARBA" id="ARBA00023235"/>
    </source>
</evidence>
<dbReference type="PIRSF" id="PIRSF016184">
    <property type="entry name" value="PhzC_PhzF"/>
    <property type="match status" value="1"/>
</dbReference>
<evidence type="ECO:0000256" key="1">
    <source>
        <dbReference type="ARBA" id="ARBA00008270"/>
    </source>
</evidence>
<keyword evidence="4" id="KW-1185">Reference proteome</keyword>
<dbReference type="Proteomes" id="UP001567538">
    <property type="component" value="Unassembled WGS sequence"/>
</dbReference>
<dbReference type="Pfam" id="PF02567">
    <property type="entry name" value="PhzC-PhzF"/>
    <property type="match status" value="1"/>
</dbReference>
<sequence length="283" mass="31549">MAKKSMFRYCLVDAFTDSAFKGNPAAVCLLEEERAEEWMLAVARELNAPVTCYLTRMPHGGDSNAEFRLRWFTTVREVKLCGHATLAASHFVFEQDLANSDTIRFSTMSRILMSKRIPQNASTFLIELDFPSIPLTECDEEDTPSILKSLNVTSVNHIYKTTTFEAFLIVVVGSSEAVVEVVPDFDEIRKLPCMGLIITGVAPAVSGFDFFTRIFAPVTGVDEDHVCGSAHCALVNYWSKQLGKHDFVAYQRSGVLNIHHDQENQRVLLRGDAVTIVEGSLFV</sequence>
<dbReference type="Gene3D" id="3.10.310.10">
    <property type="entry name" value="Diaminopimelate Epimerase, Chain A, domain 1"/>
    <property type="match status" value="2"/>
</dbReference>
<dbReference type="SUPFAM" id="SSF54506">
    <property type="entry name" value="Diaminopimelate epimerase-like"/>
    <property type="match status" value="1"/>
</dbReference>
<dbReference type="NCBIfam" id="TIGR00654">
    <property type="entry name" value="PhzF_family"/>
    <property type="match status" value="1"/>
</dbReference>
<evidence type="ECO:0000313" key="3">
    <source>
        <dbReference type="EMBL" id="KAL1547269.1"/>
    </source>
</evidence>
<organism evidence="3 4">
    <name type="scientific">Salvia divinorum</name>
    <name type="common">Maria pastora</name>
    <name type="synonym">Diviner's sage</name>
    <dbReference type="NCBI Taxonomy" id="28513"/>
    <lineage>
        <taxon>Eukaryota</taxon>
        <taxon>Viridiplantae</taxon>
        <taxon>Streptophyta</taxon>
        <taxon>Embryophyta</taxon>
        <taxon>Tracheophyta</taxon>
        <taxon>Spermatophyta</taxon>
        <taxon>Magnoliopsida</taxon>
        <taxon>eudicotyledons</taxon>
        <taxon>Gunneridae</taxon>
        <taxon>Pentapetalae</taxon>
        <taxon>asterids</taxon>
        <taxon>lamiids</taxon>
        <taxon>Lamiales</taxon>
        <taxon>Lamiaceae</taxon>
        <taxon>Nepetoideae</taxon>
        <taxon>Mentheae</taxon>
        <taxon>Salviinae</taxon>
        <taxon>Salvia</taxon>
        <taxon>Salvia subgen. Calosphace</taxon>
    </lineage>
</organism>
<dbReference type="GO" id="GO:0016853">
    <property type="term" value="F:isomerase activity"/>
    <property type="evidence" value="ECO:0007669"/>
    <property type="project" value="UniProtKB-KW"/>
</dbReference>
<dbReference type="InterPro" id="IPR003719">
    <property type="entry name" value="Phenazine_PhzF-like"/>
</dbReference>
<comment type="caution">
    <text evidence="3">The sequence shown here is derived from an EMBL/GenBank/DDBJ whole genome shotgun (WGS) entry which is preliminary data.</text>
</comment>
<keyword evidence="2" id="KW-0413">Isomerase</keyword>
<name>A0ABD1GW84_SALDI</name>
<dbReference type="PANTHER" id="PTHR13774:SF17">
    <property type="entry name" value="PHENAZINE BIOSYNTHESIS-LIKE DOMAIN-CONTAINING PROTEIN"/>
    <property type="match status" value="1"/>
</dbReference>
<dbReference type="AlphaFoldDB" id="A0ABD1GW84"/>
<evidence type="ECO:0000313" key="4">
    <source>
        <dbReference type="Proteomes" id="UP001567538"/>
    </source>
</evidence>
<proteinExistence type="inferred from homology"/>
<gene>
    <name evidence="3" type="ORF">AAHA92_23767</name>
</gene>
<accession>A0ABD1GW84</accession>
<protein>
    <submittedName>
        <fullName evidence="3">Uncharacterized protein</fullName>
    </submittedName>
</protein>